<protein>
    <submittedName>
        <fullName evidence="1">Uncharacterized protein</fullName>
    </submittedName>
</protein>
<gene>
    <name evidence="1" type="ORF">V2W30_40280</name>
</gene>
<proteinExistence type="predicted"/>
<keyword evidence="2" id="KW-1185">Reference proteome</keyword>
<reference evidence="1" key="1">
    <citation type="journal article" date="2025" name="Int. J. Syst. Evol. Microbiol.">
        <title>Streptomyces citrinus sp. nov., with yellow diffusible pigment.</title>
        <authorList>
            <person name="He Y."/>
            <person name="Yang E."/>
            <person name="Xu J."/>
            <person name="Sun Y."/>
            <person name="Sun L."/>
        </authorList>
    </citation>
    <scope>NUCLEOTIDE SEQUENCE</scope>
    <source>
        <strain evidence="1">Q6</strain>
    </source>
</reference>
<name>A0ACD5AQC2_9ACTN</name>
<accession>A0ACD5AQC2</accession>
<dbReference type="EMBL" id="CP146023">
    <property type="protein sequence ID" value="WWQ69416.1"/>
    <property type="molecule type" value="Genomic_DNA"/>
</dbReference>
<organism evidence="1 2">
    <name type="scientific">Streptomyces citrinus</name>
    <dbReference type="NCBI Taxonomy" id="3118173"/>
    <lineage>
        <taxon>Bacteria</taxon>
        <taxon>Bacillati</taxon>
        <taxon>Actinomycetota</taxon>
        <taxon>Actinomycetes</taxon>
        <taxon>Kitasatosporales</taxon>
        <taxon>Streptomycetaceae</taxon>
        <taxon>Streptomyces</taxon>
    </lineage>
</organism>
<sequence length="48" mass="5054">MVVVAGHESTVNVLGNAVLALLQHPDQLRQLRERPELMPGAVGGVPAI</sequence>
<evidence type="ECO:0000313" key="1">
    <source>
        <dbReference type="EMBL" id="WWQ69416.1"/>
    </source>
</evidence>
<dbReference type="Proteomes" id="UP001432251">
    <property type="component" value="Plasmid p1"/>
</dbReference>
<keyword evidence="1" id="KW-0614">Plasmid</keyword>
<geneLocation type="plasmid" evidence="1 2">
    <name>p1</name>
</geneLocation>
<evidence type="ECO:0000313" key="2">
    <source>
        <dbReference type="Proteomes" id="UP001432251"/>
    </source>
</evidence>